<dbReference type="PANTHER" id="PTHR46509">
    <property type="entry name" value="PHOSPHOADENOSINE PHOSPHOSULFATE REDUCTASE"/>
    <property type="match status" value="1"/>
</dbReference>
<feature type="active site" description="Nucleophile; cysteine thiosulfonate intermediate" evidence="4">
    <location>
        <position position="232"/>
    </location>
</feature>
<evidence type="ECO:0000256" key="4">
    <source>
        <dbReference type="HAMAP-Rule" id="MF_00063"/>
    </source>
</evidence>
<comment type="similarity">
    <text evidence="1 4">Belongs to the PAPS reductase family. CysH subfamily.</text>
</comment>
<dbReference type="NCBIfam" id="TIGR00434">
    <property type="entry name" value="cysH"/>
    <property type="match status" value="1"/>
</dbReference>
<dbReference type="GO" id="GO:0043866">
    <property type="term" value="F:adenylyl-sulfate reductase (thioredoxin) activity"/>
    <property type="evidence" value="ECO:0007669"/>
    <property type="project" value="UniProtKB-EC"/>
</dbReference>
<keyword evidence="7" id="KW-1185">Reference proteome</keyword>
<evidence type="ECO:0000256" key="1">
    <source>
        <dbReference type="ARBA" id="ARBA00009732"/>
    </source>
</evidence>
<dbReference type="GO" id="GO:0051539">
    <property type="term" value="F:4 iron, 4 sulfur cluster binding"/>
    <property type="evidence" value="ECO:0007669"/>
    <property type="project" value="UniProtKB-UniRule"/>
</dbReference>
<dbReference type="AlphaFoldDB" id="A0A6B0TJG6"/>
<keyword evidence="4" id="KW-0411">Iron-sulfur</keyword>
<dbReference type="InterPro" id="IPR002500">
    <property type="entry name" value="PAPS_reduct_dom"/>
</dbReference>
<dbReference type="HAMAP" id="MF_00063">
    <property type="entry name" value="CysH"/>
    <property type="match status" value="1"/>
</dbReference>
<dbReference type="EMBL" id="WUWG01000001">
    <property type="protein sequence ID" value="MXU64567.1"/>
    <property type="molecule type" value="Genomic_DNA"/>
</dbReference>
<evidence type="ECO:0000256" key="3">
    <source>
        <dbReference type="ARBA" id="ARBA00024327"/>
    </source>
</evidence>
<name>A0A6B0TJG6_9RHOB</name>
<feature type="binding site" evidence="4">
    <location>
        <position position="125"/>
    </location>
    <ligand>
        <name>[4Fe-4S] cluster</name>
        <dbReference type="ChEBI" id="CHEBI:49883"/>
    </ligand>
</feature>
<dbReference type="PANTHER" id="PTHR46509:SF1">
    <property type="entry name" value="PHOSPHOADENOSINE PHOSPHOSULFATE REDUCTASE"/>
    <property type="match status" value="1"/>
</dbReference>
<dbReference type="PIRSF" id="PIRSF000857">
    <property type="entry name" value="PAPS_reductase"/>
    <property type="match status" value="1"/>
</dbReference>
<reference evidence="6 7" key="1">
    <citation type="submission" date="2019-12" db="EMBL/GenBank/DDBJ databases">
        <title>Strain KN286 was isolated from seawater, which was collected from Caroline Seamount in the tropical western Pacific.</title>
        <authorList>
            <person name="Wang Q."/>
        </authorList>
    </citation>
    <scope>NUCLEOTIDE SEQUENCE [LARGE SCALE GENOMIC DNA]</scope>
    <source>
        <strain evidence="6 7">KN286</strain>
    </source>
</reference>
<gene>
    <name evidence="4" type="primary">cysH</name>
    <name evidence="6" type="ORF">GSH16_03840</name>
</gene>
<dbReference type="Gene3D" id="3.40.50.620">
    <property type="entry name" value="HUPs"/>
    <property type="match status" value="1"/>
</dbReference>
<comment type="pathway">
    <text evidence="3 4">Sulfur metabolism; hydrogen sulfide biosynthesis; sulfite from sulfate.</text>
</comment>
<comment type="catalytic activity">
    <reaction evidence="4">
        <text>[thioredoxin]-disulfide + sulfite + AMP + 2 H(+) = adenosine 5'-phosphosulfate + [thioredoxin]-dithiol</text>
        <dbReference type="Rhea" id="RHEA:21976"/>
        <dbReference type="Rhea" id="RHEA-COMP:10698"/>
        <dbReference type="Rhea" id="RHEA-COMP:10700"/>
        <dbReference type="ChEBI" id="CHEBI:15378"/>
        <dbReference type="ChEBI" id="CHEBI:17359"/>
        <dbReference type="ChEBI" id="CHEBI:29950"/>
        <dbReference type="ChEBI" id="CHEBI:50058"/>
        <dbReference type="ChEBI" id="CHEBI:58243"/>
        <dbReference type="ChEBI" id="CHEBI:456215"/>
        <dbReference type="EC" id="1.8.4.10"/>
    </reaction>
</comment>
<dbReference type="Pfam" id="PF01507">
    <property type="entry name" value="PAPS_reduct"/>
    <property type="match status" value="1"/>
</dbReference>
<comment type="cofactor">
    <cofactor evidence="4">
        <name>[4Fe-4S] cluster</name>
        <dbReference type="ChEBI" id="CHEBI:49883"/>
    </cofactor>
    <text evidence="4">Binds 1 [4Fe-4S] cluster per subunit.</text>
</comment>
<dbReference type="InterPro" id="IPR014729">
    <property type="entry name" value="Rossmann-like_a/b/a_fold"/>
</dbReference>
<keyword evidence="4" id="KW-0963">Cytoplasm</keyword>
<dbReference type="GO" id="GO:0070814">
    <property type="term" value="P:hydrogen sulfide biosynthetic process"/>
    <property type="evidence" value="ECO:0007669"/>
    <property type="project" value="UniProtKB-UniRule"/>
</dbReference>
<dbReference type="GO" id="GO:0005737">
    <property type="term" value="C:cytoplasm"/>
    <property type="evidence" value="ECO:0007669"/>
    <property type="project" value="UniProtKB-SubCell"/>
</dbReference>
<dbReference type="GO" id="GO:0046872">
    <property type="term" value="F:metal ion binding"/>
    <property type="evidence" value="ECO:0007669"/>
    <property type="project" value="UniProtKB-KW"/>
</dbReference>
<feature type="binding site" evidence="4">
    <location>
        <position position="209"/>
    </location>
    <ligand>
        <name>[4Fe-4S] cluster</name>
        <dbReference type="ChEBI" id="CHEBI:49883"/>
    </ligand>
</feature>
<dbReference type="SUPFAM" id="SSF52402">
    <property type="entry name" value="Adenine nucleotide alpha hydrolases-like"/>
    <property type="match status" value="1"/>
</dbReference>
<feature type="binding site" evidence="4">
    <location>
        <position position="124"/>
    </location>
    <ligand>
        <name>[4Fe-4S] cluster</name>
        <dbReference type="ChEBI" id="CHEBI:49883"/>
    </ligand>
</feature>
<keyword evidence="2 4" id="KW-0560">Oxidoreductase</keyword>
<keyword evidence="4" id="KW-0408">Iron</keyword>
<dbReference type="RefSeq" id="WP_160852072.1">
    <property type="nucleotide sequence ID" value="NZ_WUWG01000001.1"/>
</dbReference>
<sequence length="247" mass="27598">MPRDTQLETPVADRVAALNLKAKEETALQRLDEVLNGNAVGRVALVSSFGAESAVLLHLASRLRKDVPVIFVDTRMLFQETLDYQLELAEAFGLTDIRRITPDSEAVRRDDVFGRLHLKDTDACCALRKVAPLDAALDGFDAWITGRKRHQTDARRNMDLFEDENGRRIKVNPLAFWQPEDLRAYMDAHDLPRHPLTRRGFASIGCAPCTRPVAEGEDPRAGRWAGSDKTECGIHFDENGKVVRPAA</sequence>
<protein>
    <recommendedName>
        <fullName evidence="4">Adenosine 5'-phosphosulfate reductase</fullName>
        <shortName evidence="4">APS reductase</shortName>
        <ecNumber evidence="4">1.8.4.10</ecNumber>
    </recommendedName>
    <alternativeName>
        <fullName evidence="4">5'-adenylylsulfate reductase</fullName>
    </alternativeName>
    <alternativeName>
        <fullName evidence="4">Thioredoxin-dependent 5'-adenylylsulfate reductase</fullName>
    </alternativeName>
</protein>
<feature type="domain" description="Phosphoadenosine phosphosulphate reductase" evidence="5">
    <location>
        <begin position="43"/>
        <end position="212"/>
    </location>
</feature>
<evidence type="ECO:0000313" key="6">
    <source>
        <dbReference type="EMBL" id="MXU64567.1"/>
    </source>
</evidence>
<dbReference type="NCBIfam" id="NF002537">
    <property type="entry name" value="PRK02090.1"/>
    <property type="match status" value="1"/>
</dbReference>
<evidence type="ECO:0000259" key="5">
    <source>
        <dbReference type="Pfam" id="PF01507"/>
    </source>
</evidence>
<dbReference type="Proteomes" id="UP000436016">
    <property type="component" value="Unassembled WGS sequence"/>
</dbReference>
<dbReference type="GO" id="GO:0004604">
    <property type="term" value="F:phosphoadenylyl-sulfate reductase (thioredoxin) activity"/>
    <property type="evidence" value="ECO:0007669"/>
    <property type="project" value="UniProtKB-UniRule"/>
</dbReference>
<accession>A0A6B0TJG6</accession>
<evidence type="ECO:0000313" key="7">
    <source>
        <dbReference type="Proteomes" id="UP000436016"/>
    </source>
</evidence>
<comment type="function">
    <text evidence="4">Catalyzes the formation of sulfite from adenosine 5'-phosphosulfate (APS) using thioredoxin as an electron donor.</text>
</comment>
<dbReference type="InterPro" id="IPR004511">
    <property type="entry name" value="PAPS/APS_Rdtase"/>
</dbReference>
<comment type="subcellular location">
    <subcellularLocation>
        <location evidence="4">Cytoplasm</location>
    </subcellularLocation>
</comment>
<dbReference type="EC" id="1.8.4.10" evidence="4"/>
<dbReference type="GO" id="GO:0019379">
    <property type="term" value="P:sulfate assimilation, phosphoadenylyl sulfate reduction by phosphoadenylyl-sulfate reductase (thioredoxin)"/>
    <property type="evidence" value="ECO:0007669"/>
    <property type="project" value="UniProtKB-UniRule"/>
</dbReference>
<comment type="caution">
    <text evidence="6">The sequence shown here is derived from an EMBL/GenBank/DDBJ whole genome shotgun (WGS) entry which is preliminary data.</text>
</comment>
<organism evidence="6 7">
    <name type="scientific">Oceanomicrobium pacificus</name>
    <dbReference type="NCBI Taxonomy" id="2692916"/>
    <lineage>
        <taxon>Bacteria</taxon>
        <taxon>Pseudomonadati</taxon>
        <taxon>Pseudomonadota</taxon>
        <taxon>Alphaproteobacteria</taxon>
        <taxon>Rhodobacterales</taxon>
        <taxon>Paracoccaceae</taxon>
        <taxon>Oceanomicrobium</taxon>
    </lineage>
</organism>
<keyword evidence="4" id="KW-0479">Metal-binding</keyword>
<feature type="binding site" evidence="4">
    <location>
        <position position="206"/>
    </location>
    <ligand>
        <name>[4Fe-4S] cluster</name>
        <dbReference type="ChEBI" id="CHEBI:49883"/>
    </ligand>
</feature>
<evidence type="ECO:0000256" key="2">
    <source>
        <dbReference type="ARBA" id="ARBA00023002"/>
    </source>
</evidence>
<proteinExistence type="inferred from homology"/>